<protein>
    <recommendedName>
        <fullName evidence="1">diguanylate cyclase</fullName>
        <ecNumber evidence="1">2.7.7.65</ecNumber>
    </recommendedName>
</protein>
<proteinExistence type="predicted"/>
<feature type="transmembrane region" description="Helical" evidence="3">
    <location>
        <begin position="90"/>
        <end position="110"/>
    </location>
</feature>
<evidence type="ECO:0000259" key="4">
    <source>
        <dbReference type="PROSITE" id="PS50887"/>
    </source>
</evidence>
<feature type="domain" description="GGDEF" evidence="4">
    <location>
        <begin position="271"/>
        <end position="402"/>
    </location>
</feature>
<dbReference type="SUPFAM" id="SSF55073">
    <property type="entry name" value="Nucleotide cyclase"/>
    <property type="match status" value="1"/>
</dbReference>
<dbReference type="GO" id="GO:0043709">
    <property type="term" value="P:cell adhesion involved in single-species biofilm formation"/>
    <property type="evidence" value="ECO:0007669"/>
    <property type="project" value="TreeGrafter"/>
</dbReference>
<dbReference type="Pfam" id="PF00990">
    <property type="entry name" value="GGDEF"/>
    <property type="match status" value="1"/>
</dbReference>
<dbReference type="SMART" id="SM00267">
    <property type="entry name" value="GGDEF"/>
    <property type="match status" value="1"/>
</dbReference>
<dbReference type="InterPro" id="IPR050469">
    <property type="entry name" value="Diguanylate_Cyclase"/>
</dbReference>
<feature type="transmembrane region" description="Helical" evidence="3">
    <location>
        <begin position="200"/>
        <end position="217"/>
    </location>
</feature>
<feature type="transmembrane region" description="Helical" evidence="3">
    <location>
        <begin position="171"/>
        <end position="188"/>
    </location>
</feature>
<reference evidence="5" key="1">
    <citation type="journal article" date="2014" name="Int. J. Syst. Evol. Microbiol.">
        <title>Complete genome sequence of Corynebacterium casei LMG S-19264T (=DSM 44701T), isolated from a smear-ripened cheese.</title>
        <authorList>
            <consortium name="US DOE Joint Genome Institute (JGI-PGF)"/>
            <person name="Walter F."/>
            <person name="Albersmeier A."/>
            <person name="Kalinowski J."/>
            <person name="Ruckert C."/>
        </authorList>
    </citation>
    <scope>NUCLEOTIDE SEQUENCE</scope>
    <source>
        <strain evidence="5">CCM 7086</strain>
    </source>
</reference>
<evidence type="ECO:0000256" key="2">
    <source>
        <dbReference type="SAM" id="MobiDB-lite"/>
    </source>
</evidence>
<dbReference type="AlphaFoldDB" id="A0A8J2XYG7"/>
<dbReference type="PANTHER" id="PTHR45138">
    <property type="entry name" value="REGULATORY COMPONENTS OF SENSORY TRANSDUCTION SYSTEM"/>
    <property type="match status" value="1"/>
</dbReference>
<dbReference type="PROSITE" id="PS50887">
    <property type="entry name" value="GGDEF"/>
    <property type="match status" value="1"/>
</dbReference>
<keyword evidence="3" id="KW-0812">Transmembrane</keyword>
<evidence type="ECO:0000313" key="6">
    <source>
        <dbReference type="Proteomes" id="UP000620266"/>
    </source>
</evidence>
<accession>A0A8J2XYG7</accession>
<dbReference type="EC" id="2.7.7.65" evidence="1"/>
<dbReference type="GO" id="GO:0052621">
    <property type="term" value="F:diguanylate cyclase activity"/>
    <property type="evidence" value="ECO:0007669"/>
    <property type="project" value="UniProtKB-EC"/>
</dbReference>
<keyword evidence="3" id="KW-1133">Transmembrane helix</keyword>
<evidence type="ECO:0000256" key="1">
    <source>
        <dbReference type="ARBA" id="ARBA00012528"/>
    </source>
</evidence>
<evidence type="ECO:0000313" key="5">
    <source>
        <dbReference type="EMBL" id="GGC13457.1"/>
    </source>
</evidence>
<dbReference type="FunFam" id="3.30.70.270:FF:000001">
    <property type="entry name" value="Diguanylate cyclase domain protein"/>
    <property type="match status" value="1"/>
</dbReference>
<dbReference type="InterPro" id="IPR000160">
    <property type="entry name" value="GGDEF_dom"/>
</dbReference>
<dbReference type="GO" id="GO:0005886">
    <property type="term" value="C:plasma membrane"/>
    <property type="evidence" value="ECO:0007669"/>
    <property type="project" value="TreeGrafter"/>
</dbReference>
<dbReference type="EMBL" id="BMCG01000004">
    <property type="protein sequence ID" value="GGC13457.1"/>
    <property type="molecule type" value="Genomic_DNA"/>
</dbReference>
<feature type="region of interest" description="Disordered" evidence="2">
    <location>
        <begin position="1"/>
        <end position="45"/>
    </location>
</feature>
<feature type="transmembrane region" description="Helical" evidence="3">
    <location>
        <begin position="63"/>
        <end position="84"/>
    </location>
</feature>
<comment type="caution">
    <text evidence="5">The sequence shown here is derived from an EMBL/GenBank/DDBJ whole genome shotgun (WGS) entry which is preliminary data.</text>
</comment>
<feature type="transmembrane region" description="Helical" evidence="3">
    <location>
        <begin position="122"/>
        <end position="140"/>
    </location>
</feature>
<dbReference type="RefSeq" id="WP_188396388.1">
    <property type="nucleotide sequence ID" value="NZ_BMCG01000004.1"/>
</dbReference>
<dbReference type="Proteomes" id="UP000620266">
    <property type="component" value="Unassembled WGS sequence"/>
</dbReference>
<sequence length="404" mass="45043">MQRTGEQDDEGAPTESATEADDEAAPSPFPPGFPAASPSTPPERRQSVLSSLADQQAARLSRLTLTGLFSALYLATLGIFHLLGRLELRVLQTAAILTLCAYIVFYGLFASGLNLRSRARNLRMPMAVSAIGIMLFVVYLEPAAQMAFAPFFLLTMAFVMHRMSSRTMFRLALSVMLFHALVIAAHYRQYADLDLFKLEAMQFLALALTLPGFVMLADRVQRLHGALYRANRKIRDIEADAQRDTLLGCYNRRYIVAALEQQKRLAEQSGEPLCLAVLDLDHFKLINDDAGHLVGDEVLCKFARIALRNIQPTDIFGRYGGEEFLLVLPRTTLEVALPVVEGIRRQIERFDWGVSLRHRVTVSIGLAQHVRGESVLDLFSRTDAAMYNAKQAGRNRVVVDQSTE</sequence>
<dbReference type="GO" id="GO:1902201">
    <property type="term" value="P:negative regulation of bacterial-type flagellum-dependent cell motility"/>
    <property type="evidence" value="ECO:0007669"/>
    <property type="project" value="TreeGrafter"/>
</dbReference>
<dbReference type="InterPro" id="IPR043128">
    <property type="entry name" value="Rev_trsase/Diguanyl_cyclase"/>
</dbReference>
<dbReference type="PANTHER" id="PTHR45138:SF24">
    <property type="entry name" value="DIGUANYLATE CYCLASE DGCC-RELATED"/>
    <property type="match status" value="1"/>
</dbReference>
<name>A0A8J2XYG7_9BURK</name>
<feature type="compositionally biased region" description="Acidic residues" evidence="2">
    <location>
        <begin position="7"/>
        <end position="24"/>
    </location>
</feature>
<dbReference type="NCBIfam" id="TIGR00254">
    <property type="entry name" value="GGDEF"/>
    <property type="match status" value="1"/>
</dbReference>
<gene>
    <name evidence="5" type="ORF">GCM10007205_22960</name>
</gene>
<dbReference type="CDD" id="cd01949">
    <property type="entry name" value="GGDEF"/>
    <property type="match status" value="1"/>
</dbReference>
<evidence type="ECO:0000256" key="3">
    <source>
        <dbReference type="SAM" id="Phobius"/>
    </source>
</evidence>
<organism evidence="5 6">
    <name type="scientific">Oxalicibacterium flavum</name>
    <dbReference type="NCBI Taxonomy" id="179467"/>
    <lineage>
        <taxon>Bacteria</taxon>
        <taxon>Pseudomonadati</taxon>
        <taxon>Pseudomonadota</taxon>
        <taxon>Betaproteobacteria</taxon>
        <taxon>Burkholderiales</taxon>
        <taxon>Oxalobacteraceae</taxon>
        <taxon>Oxalicibacterium</taxon>
    </lineage>
</organism>
<dbReference type="Gene3D" id="3.30.70.270">
    <property type="match status" value="1"/>
</dbReference>
<keyword evidence="6" id="KW-1185">Reference proteome</keyword>
<keyword evidence="3" id="KW-0472">Membrane</keyword>
<reference evidence="5" key="2">
    <citation type="submission" date="2020-09" db="EMBL/GenBank/DDBJ databases">
        <authorList>
            <person name="Sun Q."/>
            <person name="Sedlacek I."/>
        </authorList>
    </citation>
    <scope>NUCLEOTIDE SEQUENCE</scope>
    <source>
        <strain evidence="5">CCM 7086</strain>
    </source>
</reference>
<dbReference type="InterPro" id="IPR029787">
    <property type="entry name" value="Nucleotide_cyclase"/>
</dbReference>